<proteinExistence type="predicted"/>
<accession>A0A7G8PWA6</accession>
<dbReference type="Pfam" id="PF18962">
    <property type="entry name" value="Por_Secre_tail"/>
    <property type="match status" value="1"/>
</dbReference>
<evidence type="ECO:0000313" key="5">
    <source>
        <dbReference type="Proteomes" id="UP000515514"/>
    </source>
</evidence>
<dbReference type="KEGG" id="alti:ALE3EI_2075"/>
<organism evidence="4 5">
    <name type="scientific">Constantimarinum furrinae</name>
    <dbReference type="NCBI Taxonomy" id="2562285"/>
    <lineage>
        <taxon>Bacteria</taxon>
        <taxon>Pseudomonadati</taxon>
        <taxon>Bacteroidota</taxon>
        <taxon>Flavobacteriia</taxon>
        <taxon>Flavobacteriales</taxon>
        <taxon>Flavobacteriaceae</taxon>
        <taxon>Altibacter/Constantimarinum group</taxon>
        <taxon>Constantimarinum</taxon>
    </lineage>
</organism>
<evidence type="ECO:0000256" key="1">
    <source>
        <dbReference type="ARBA" id="ARBA00022729"/>
    </source>
</evidence>
<feature type="signal peptide" evidence="2">
    <location>
        <begin position="1"/>
        <end position="18"/>
    </location>
</feature>
<gene>
    <name evidence="4" type="ORF">ALE3EI_2075</name>
</gene>
<dbReference type="RefSeq" id="WP_186988419.1">
    <property type="nucleotide sequence ID" value="NZ_CP052909.1"/>
</dbReference>
<dbReference type="EMBL" id="CP052909">
    <property type="protein sequence ID" value="QNJ98622.1"/>
    <property type="molecule type" value="Genomic_DNA"/>
</dbReference>
<dbReference type="NCBIfam" id="TIGR04183">
    <property type="entry name" value="Por_Secre_tail"/>
    <property type="match status" value="1"/>
</dbReference>
<sequence length="293" mass="33428">MKKLLLLCCVFILNVSVAQPYLPILNEGQQWSLGSDTGWGFASTYYHVEGEEIINGTVYKFIIQTYSGTATSCRWREEDGVLIELDTNTNTEHVLLDFHLEIGDSFIFPEENESCFYAGSGGWYDRLVVDNITTEFIAGEDRKVMYMQGYDLQSFSGYEEQWIEGIGSTAGISPAGNYLDWIYRALVCFENDGETTFFNGYSQCIYDLGIEENLFPSIVISPNPVSDVSSINFPSEANIDRIQILDISGKILQECKVDSEYYFINALQFRSGLYFYRVYSENTMLKTDKFIIR</sequence>
<dbReference type="InterPro" id="IPR026444">
    <property type="entry name" value="Secre_tail"/>
</dbReference>
<feature type="chain" id="PRO_5028947873" description="Secretion system C-terminal sorting domain-containing protein" evidence="2">
    <location>
        <begin position="19"/>
        <end position="293"/>
    </location>
</feature>
<evidence type="ECO:0000256" key="2">
    <source>
        <dbReference type="SAM" id="SignalP"/>
    </source>
</evidence>
<protein>
    <recommendedName>
        <fullName evidence="3">Secretion system C-terminal sorting domain-containing protein</fullName>
    </recommendedName>
</protein>
<name>A0A7G8PWA6_9FLAO</name>
<dbReference type="Proteomes" id="UP000515514">
    <property type="component" value="Chromosome"/>
</dbReference>
<keyword evidence="1 2" id="KW-0732">Signal</keyword>
<feature type="domain" description="Secretion system C-terminal sorting" evidence="3">
    <location>
        <begin position="220"/>
        <end position="292"/>
    </location>
</feature>
<keyword evidence="5" id="KW-1185">Reference proteome</keyword>
<evidence type="ECO:0000259" key="3">
    <source>
        <dbReference type="Pfam" id="PF18962"/>
    </source>
</evidence>
<reference evidence="4 5" key="1">
    <citation type="submission" date="2020-04" db="EMBL/GenBank/DDBJ databases">
        <title>Genome sequence of Altibacter aquimarinus strain ALE3EI.</title>
        <authorList>
            <person name="Oh H.-M."/>
            <person name="Jang D."/>
        </authorList>
    </citation>
    <scope>NUCLEOTIDE SEQUENCE [LARGE SCALE GENOMIC DNA]</scope>
    <source>
        <strain evidence="4 5">ALE3EI</strain>
    </source>
</reference>
<evidence type="ECO:0000313" key="4">
    <source>
        <dbReference type="EMBL" id="QNJ98622.1"/>
    </source>
</evidence>
<dbReference type="AlphaFoldDB" id="A0A7G8PWA6"/>